<dbReference type="KEGG" id="npy:NPRO_15840"/>
<evidence type="ECO:0000313" key="5">
    <source>
        <dbReference type="EMBL" id="BBO23989.1"/>
    </source>
</evidence>
<comment type="function">
    <text evidence="4">Catalyzes the conversion of cyclic dehypoxanthine futalosine (cyclic DHFL) into 1,4-dihydroxy-6-naphthoate, a step in the biosynthesis of menaquinone (MK, vitamin K2).</text>
</comment>
<evidence type="ECO:0000256" key="3">
    <source>
        <dbReference type="ARBA" id="ARBA00023239"/>
    </source>
</evidence>
<dbReference type="Proteomes" id="UP000662873">
    <property type="component" value="Chromosome"/>
</dbReference>
<dbReference type="EC" id="4.1.99.29" evidence="4"/>
<name>A0A809R964_9BACT</name>
<dbReference type="AlphaFoldDB" id="A0A809R964"/>
<dbReference type="PANTHER" id="PTHR37167:SF1">
    <property type="entry name" value="1,4-DIHYDROXY-6-NAPHTOATE SYNTHASE"/>
    <property type="match status" value="1"/>
</dbReference>
<dbReference type="InterPro" id="IPR003773">
    <property type="entry name" value="Menaquinone_biosynth"/>
</dbReference>
<gene>
    <name evidence="4" type="primary">mqnD</name>
    <name evidence="5" type="ORF">NPRO_15840</name>
</gene>
<dbReference type="EMBL" id="AP021858">
    <property type="protein sequence ID" value="BBO23989.1"/>
    <property type="molecule type" value="Genomic_DNA"/>
</dbReference>
<dbReference type="InterPro" id="IPR030869">
    <property type="entry name" value="MqnD"/>
</dbReference>
<dbReference type="GO" id="GO:0009234">
    <property type="term" value="P:menaquinone biosynthetic process"/>
    <property type="evidence" value="ECO:0007669"/>
    <property type="project" value="UniProtKB-UniRule"/>
</dbReference>
<comment type="similarity">
    <text evidence="4">Belongs to the MqnA/MqnD family. MqnD subfamily.</text>
</comment>
<dbReference type="UniPathway" id="UPA00079"/>
<dbReference type="PANTHER" id="PTHR37167">
    <property type="entry name" value="1,4-DIHYDROXY-6-NAPHTOATE SYNTHASE"/>
    <property type="match status" value="1"/>
</dbReference>
<evidence type="ECO:0000256" key="2">
    <source>
        <dbReference type="ARBA" id="ARBA00022428"/>
    </source>
</evidence>
<accession>A0A809R964</accession>
<feature type="binding site" evidence="4">
    <location>
        <begin position="108"/>
        <end position="109"/>
    </location>
    <ligand>
        <name>substrate</name>
    </ligand>
</feature>
<organism evidence="5 6">
    <name type="scientific">Candidatus Nitrosymbiomonas proteolyticus</name>
    <dbReference type="NCBI Taxonomy" id="2608984"/>
    <lineage>
        <taxon>Bacteria</taxon>
        <taxon>Bacillati</taxon>
        <taxon>Armatimonadota</taxon>
        <taxon>Armatimonadota incertae sedis</taxon>
        <taxon>Candidatus Nitrosymbiomonas</taxon>
    </lineage>
</organism>
<keyword evidence="2 4" id="KW-0474">Menaquinone biosynthesis</keyword>
<evidence type="ECO:0000313" key="6">
    <source>
        <dbReference type="Proteomes" id="UP000662873"/>
    </source>
</evidence>
<protein>
    <recommendedName>
        <fullName evidence="4">1,4-dihydroxy-6-naphtoate synthase</fullName>
        <ecNumber evidence="4">4.1.99.29</ecNumber>
    </recommendedName>
    <alternativeName>
        <fullName evidence="4">Menaquinone biosynthetic enzyme MqnD</fullName>
    </alternativeName>
</protein>
<comment type="pathway">
    <text evidence="1 4">Quinol/quinone metabolism; menaquinone biosynthesis.</text>
</comment>
<dbReference type="Pfam" id="PF02621">
    <property type="entry name" value="VitK2_biosynth"/>
    <property type="match status" value="1"/>
</dbReference>
<feature type="active site" description="Proton acceptor" evidence="4">
    <location>
        <position position="153"/>
    </location>
</feature>
<dbReference type="SUPFAM" id="SSF53850">
    <property type="entry name" value="Periplasmic binding protein-like II"/>
    <property type="match status" value="1"/>
</dbReference>
<dbReference type="CDD" id="cd13636">
    <property type="entry name" value="PBP2_Af1704"/>
    <property type="match status" value="1"/>
</dbReference>
<evidence type="ECO:0000256" key="1">
    <source>
        <dbReference type="ARBA" id="ARBA00004863"/>
    </source>
</evidence>
<keyword evidence="3 4" id="KW-0456">Lyase</keyword>
<evidence type="ECO:0000256" key="4">
    <source>
        <dbReference type="HAMAP-Rule" id="MF_00996"/>
    </source>
</evidence>
<comment type="caution">
    <text evidence="4">Lacks conserved residue(s) required for the propagation of feature annotation.</text>
</comment>
<dbReference type="HAMAP" id="MF_00996">
    <property type="entry name" value="MqnD"/>
    <property type="match status" value="1"/>
</dbReference>
<dbReference type="GO" id="GO:0016830">
    <property type="term" value="F:carbon-carbon lyase activity"/>
    <property type="evidence" value="ECO:0007669"/>
    <property type="project" value="UniProtKB-UniRule"/>
</dbReference>
<sequence length="280" mass="31260">MTIRIGHSPDSDDAFMFWGLASGKVRSEHSFEHILRDIQTLNEWAKEGRLESSAVSVHAFSHVCDKYALLRHGGSFGEGYGPMVVAKRPIAAEELPGIRIAVPGRLTSAFLQLNLWFFDQFGLEPRPQHEVVPFDQIIPALQDGQFEAGLIIHEGQLTYEQEGLVEIINMGKWWKERTGLPLPLGVNVVRKDLGPELCREVSRCMRESIEAGLSNRKEALAYALQFARGLDESTSDEFVGMYVNDRTRDMGPEGIAAIRRMLSEAAEIGLVPKVDVEVID</sequence>
<dbReference type="Gene3D" id="3.40.190.10">
    <property type="entry name" value="Periplasmic binding protein-like II"/>
    <property type="match status" value="2"/>
</dbReference>
<proteinExistence type="inferred from homology"/>
<reference evidence="5" key="1">
    <citation type="journal article" name="DNA Res.">
        <title>The physiological potential of anammox bacteria as revealed by their core genome structure.</title>
        <authorList>
            <person name="Okubo T."/>
            <person name="Toyoda A."/>
            <person name="Fukuhara K."/>
            <person name="Uchiyama I."/>
            <person name="Harigaya Y."/>
            <person name="Kuroiwa M."/>
            <person name="Suzuki T."/>
            <person name="Murakami Y."/>
            <person name="Suwa Y."/>
            <person name="Takami H."/>
        </authorList>
    </citation>
    <scope>NUCLEOTIDE SEQUENCE</scope>
    <source>
        <strain evidence="5">317325-2</strain>
    </source>
</reference>
<comment type="catalytic activity">
    <reaction evidence="4">
        <text>cyclic dehypoxanthinylfutalosinate = 1,4-dihydroxy-6-naphthoate + dihydroxyacetone</text>
        <dbReference type="Rhea" id="RHEA:33087"/>
        <dbReference type="ChEBI" id="CHEBI:16016"/>
        <dbReference type="ChEBI" id="CHEBI:64254"/>
        <dbReference type="ChEBI" id="CHEBI:64270"/>
        <dbReference type="EC" id="4.1.99.29"/>
    </reaction>
</comment>